<dbReference type="InterPro" id="IPR050361">
    <property type="entry name" value="MPP/UQCRC_Complex"/>
</dbReference>
<dbReference type="PANTHER" id="PTHR11851">
    <property type="entry name" value="METALLOPROTEASE"/>
    <property type="match status" value="1"/>
</dbReference>
<dbReference type="SUPFAM" id="SSF63411">
    <property type="entry name" value="LuxS/MPP-like metallohydrolase"/>
    <property type="match status" value="2"/>
</dbReference>
<dbReference type="AlphaFoldDB" id="A0A1B0ZUU6"/>
<evidence type="ECO:0000313" key="8">
    <source>
        <dbReference type="Proteomes" id="UP000092565"/>
    </source>
</evidence>
<organism evidence="7 8">
    <name type="scientific">Phaeobacter gallaeciensis</name>
    <dbReference type="NCBI Taxonomy" id="60890"/>
    <lineage>
        <taxon>Bacteria</taxon>
        <taxon>Pseudomonadati</taxon>
        <taxon>Pseudomonadota</taxon>
        <taxon>Alphaproteobacteria</taxon>
        <taxon>Rhodobacterales</taxon>
        <taxon>Roseobacteraceae</taxon>
        <taxon>Phaeobacter</taxon>
    </lineage>
</organism>
<comment type="cofactor">
    <cofactor evidence="1">
        <name>Zn(2+)</name>
        <dbReference type="ChEBI" id="CHEBI:29105"/>
    </cofactor>
</comment>
<comment type="similarity">
    <text evidence="2 4">Belongs to the peptidase M16 family.</text>
</comment>
<dbReference type="Gene3D" id="3.30.830.10">
    <property type="entry name" value="Metalloenzyme, LuxS/M16 peptidase-like"/>
    <property type="match status" value="2"/>
</dbReference>
<dbReference type="PANTHER" id="PTHR11851:SF49">
    <property type="entry name" value="MITOCHONDRIAL-PROCESSING PEPTIDASE SUBUNIT ALPHA"/>
    <property type="match status" value="1"/>
</dbReference>
<gene>
    <name evidence="7" type="ORF">JL2886_03087</name>
</gene>
<dbReference type="GO" id="GO:0046872">
    <property type="term" value="F:metal ion binding"/>
    <property type="evidence" value="ECO:0007669"/>
    <property type="project" value="InterPro"/>
</dbReference>
<keyword evidence="8" id="KW-1185">Reference proteome</keyword>
<dbReference type="EMBL" id="CP015124">
    <property type="protein sequence ID" value="ANP37973.1"/>
    <property type="molecule type" value="Genomic_DNA"/>
</dbReference>
<feature type="domain" description="Peptidase M16 N-terminal" evidence="5">
    <location>
        <begin position="5"/>
        <end position="142"/>
    </location>
</feature>
<dbReference type="FunFam" id="3.30.830.10:FF:000008">
    <property type="entry name" value="Mitochondrial-processing peptidase subunit beta"/>
    <property type="match status" value="1"/>
</dbReference>
<evidence type="ECO:0000256" key="1">
    <source>
        <dbReference type="ARBA" id="ARBA00001947"/>
    </source>
</evidence>
<dbReference type="PROSITE" id="PS00143">
    <property type="entry name" value="INSULINASE"/>
    <property type="match status" value="1"/>
</dbReference>
<dbReference type="GO" id="GO:0006508">
    <property type="term" value="P:proteolysis"/>
    <property type="evidence" value="ECO:0007669"/>
    <property type="project" value="InterPro"/>
</dbReference>
<protein>
    <submittedName>
        <fullName evidence="7">Peptidase M16</fullName>
    </submittedName>
</protein>
<proteinExistence type="inferred from homology"/>
<evidence type="ECO:0000256" key="3">
    <source>
        <dbReference type="ARBA" id="ARBA00023049"/>
    </source>
</evidence>
<evidence type="ECO:0000259" key="6">
    <source>
        <dbReference type="Pfam" id="PF05193"/>
    </source>
</evidence>
<dbReference type="Pfam" id="PF00675">
    <property type="entry name" value="Peptidase_M16"/>
    <property type="match status" value="1"/>
</dbReference>
<dbReference type="Proteomes" id="UP000092565">
    <property type="component" value="Chromosome"/>
</dbReference>
<keyword evidence="3" id="KW-0378">Hydrolase</keyword>
<dbReference type="GO" id="GO:0004222">
    <property type="term" value="F:metalloendopeptidase activity"/>
    <property type="evidence" value="ECO:0007669"/>
    <property type="project" value="InterPro"/>
</dbReference>
<dbReference type="PATRIC" id="fig|60890.4.peg.3011"/>
<name>A0A1B0ZUU6_9RHOB</name>
<dbReference type="InterPro" id="IPR007863">
    <property type="entry name" value="Peptidase_M16_C"/>
</dbReference>
<keyword evidence="3" id="KW-0482">Metalloprotease</keyword>
<evidence type="ECO:0000313" key="7">
    <source>
        <dbReference type="EMBL" id="ANP37973.1"/>
    </source>
</evidence>
<accession>A0A1B0ZUU6</accession>
<evidence type="ECO:0000256" key="2">
    <source>
        <dbReference type="ARBA" id="ARBA00007261"/>
    </source>
</evidence>
<dbReference type="InterPro" id="IPR011249">
    <property type="entry name" value="Metalloenz_LuxS/M16"/>
</dbReference>
<dbReference type="InterPro" id="IPR011765">
    <property type="entry name" value="Pept_M16_N"/>
</dbReference>
<dbReference type="InterPro" id="IPR001431">
    <property type="entry name" value="Pept_M16_Zn_BS"/>
</dbReference>
<sequence length="403" mass="43930">MPGLESASIGIWVTAGGRHERPEQNGIAHFLEHMAFKGTKTRSALQIAEAIEDVGGYINAYTSREVTAYYARVLKDDVPLAMDVIGDILLNPVFDPREIEVERGVILQEIGQALDTPDDVIFDWLQEESYRDQALGRTILGPAERIRSFSRNDLQGFVDQHYGPGQMILAAAGAVDHDALVRLAEAQFGHMAPRPVPEPDAARFTGGGEARRDKQLEQAHFALALESPGYRDDEIYTAQIYASALGGGMSSRLFQEIREKRGLCYTIFAQAGAYADTGSTTIYAGTSGDQLADLAHITIDEMKRAAEDMREDEVARARAQMKAGMLMGLESPSNRAERLARLVQIWDRVPPLEDTVARIDAVTVAGVRALAERLAVAAPAALALYGPVADAPSLARLQERRAA</sequence>
<feature type="domain" description="Peptidase M16 C-terminal" evidence="6">
    <location>
        <begin position="148"/>
        <end position="321"/>
    </location>
</feature>
<evidence type="ECO:0000256" key="4">
    <source>
        <dbReference type="RuleBase" id="RU004447"/>
    </source>
</evidence>
<evidence type="ECO:0000259" key="5">
    <source>
        <dbReference type="Pfam" id="PF00675"/>
    </source>
</evidence>
<keyword evidence="3" id="KW-0645">Protease</keyword>
<dbReference type="Pfam" id="PF05193">
    <property type="entry name" value="Peptidase_M16_C"/>
    <property type="match status" value="1"/>
</dbReference>
<reference evidence="7 8" key="1">
    <citation type="submission" date="2016-04" db="EMBL/GenBank/DDBJ databases">
        <authorList>
            <person name="Evans L.H."/>
            <person name="Alamgir A."/>
            <person name="Owens N."/>
            <person name="Weber N.D."/>
            <person name="Virtaneva K."/>
            <person name="Barbian K."/>
            <person name="Babar A."/>
            <person name="Rosenke K."/>
        </authorList>
    </citation>
    <scope>NUCLEOTIDE SEQUENCE [LARGE SCALE GENOMIC DNA]</scope>
    <source>
        <strain evidence="7 8">JL2886</strain>
    </source>
</reference>